<keyword evidence="2" id="KW-0732">Signal</keyword>
<evidence type="ECO:0000313" key="4">
    <source>
        <dbReference type="Proteomes" id="UP001189429"/>
    </source>
</evidence>
<evidence type="ECO:0000313" key="3">
    <source>
        <dbReference type="EMBL" id="CAK0851938.1"/>
    </source>
</evidence>
<proteinExistence type="predicted"/>
<sequence length="167" mass="17972">MGAAGRGRGPAAPLWVACCMATPCAGIDMRWMPWLPVSNEELAALSLCVYEEPAPLSAYEEEEGSLRAASVYGYALGSQASFTAANLEVHHVKNFLRVAREESSPPGTCAWMCSGELPAQGLRPGRPRHRAVGPELQGRLRRGPRERDAAPGGADRVPPRSHQVSRQ</sequence>
<organism evidence="3 4">
    <name type="scientific">Prorocentrum cordatum</name>
    <dbReference type="NCBI Taxonomy" id="2364126"/>
    <lineage>
        <taxon>Eukaryota</taxon>
        <taxon>Sar</taxon>
        <taxon>Alveolata</taxon>
        <taxon>Dinophyceae</taxon>
        <taxon>Prorocentrales</taxon>
        <taxon>Prorocentraceae</taxon>
        <taxon>Prorocentrum</taxon>
    </lineage>
</organism>
<feature type="chain" id="PRO_5046533582" description="Subtilisin" evidence="2">
    <location>
        <begin position="27"/>
        <end position="167"/>
    </location>
</feature>
<reference evidence="3" key="1">
    <citation type="submission" date="2023-10" db="EMBL/GenBank/DDBJ databases">
        <authorList>
            <person name="Chen Y."/>
            <person name="Shah S."/>
            <person name="Dougan E. K."/>
            <person name="Thang M."/>
            <person name="Chan C."/>
        </authorList>
    </citation>
    <scope>NUCLEOTIDE SEQUENCE [LARGE SCALE GENOMIC DNA]</scope>
</reference>
<feature type="signal peptide" evidence="2">
    <location>
        <begin position="1"/>
        <end position="26"/>
    </location>
</feature>
<name>A0ABN9TZW8_9DINO</name>
<gene>
    <name evidence="3" type="ORF">PCOR1329_LOCUS43930</name>
</gene>
<protein>
    <recommendedName>
        <fullName evidence="5">Subtilisin</fullName>
    </recommendedName>
</protein>
<evidence type="ECO:0008006" key="5">
    <source>
        <dbReference type="Google" id="ProtNLM"/>
    </source>
</evidence>
<comment type="caution">
    <text evidence="3">The sequence shown here is derived from an EMBL/GenBank/DDBJ whole genome shotgun (WGS) entry which is preliminary data.</text>
</comment>
<keyword evidence="4" id="KW-1185">Reference proteome</keyword>
<evidence type="ECO:0000256" key="1">
    <source>
        <dbReference type="SAM" id="MobiDB-lite"/>
    </source>
</evidence>
<dbReference type="Proteomes" id="UP001189429">
    <property type="component" value="Unassembled WGS sequence"/>
</dbReference>
<feature type="region of interest" description="Disordered" evidence="1">
    <location>
        <begin position="122"/>
        <end position="167"/>
    </location>
</feature>
<accession>A0ABN9TZW8</accession>
<dbReference type="EMBL" id="CAUYUJ010015282">
    <property type="protein sequence ID" value="CAK0851938.1"/>
    <property type="molecule type" value="Genomic_DNA"/>
</dbReference>
<evidence type="ECO:0000256" key="2">
    <source>
        <dbReference type="SAM" id="SignalP"/>
    </source>
</evidence>